<evidence type="ECO:0000256" key="5">
    <source>
        <dbReference type="RuleBase" id="RU004508"/>
    </source>
</evidence>
<dbReference type="EMBL" id="FNZH01000005">
    <property type="protein sequence ID" value="SEJ56877.1"/>
    <property type="molecule type" value="Genomic_DNA"/>
</dbReference>
<dbReference type="GO" id="GO:0000271">
    <property type="term" value="P:polysaccharide biosynthetic process"/>
    <property type="evidence" value="ECO:0007669"/>
    <property type="project" value="TreeGrafter"/>
</dbReference>
<evidence type="ECO:0000256" key="3">
    <source>
        <dbReference type="PIRSR" id="PIRSR000390-1"/>
    </source>
</evidence>
<keyword evidence="1 4" id="KW-0663">Pyridoxal phosphate</keyword>
<evidence type="ECO:0000256" key="4">
    <source>
        <dbReference type="PIRSR" id="PIRSR000390-2"/>
    </source>
</evidence>
<dbReference type="RefSeq" id="WP_092176488.1">
    <property type="nucleotide sequence ID" value="NZ_FNZH01000005.1"/>
</dbReference>
<feature type="modified residue" description="N6-(pyridoxal phosphate)lysine" evidence="4">
    <location>
        <position position="194"/>
    </location>
</feature>
<dbReference type="Pfam" id="PF01041">
    <property type="entry name" value="DegT_DnrJ_EryC1"/>
    <property type="match status" value="1"/>
</dbReference>
<evidence type="ECO:0000313" key="7">
    <source>
        <dbReference type="Proteomes" id="UP000199403"/>
    </source>
</evidence>
<dbReference type="GO" id="GO:0008483">
    <property type="term" value="F:transaminase activity"/>
    <property type="evidence" value="ECO:0007669"/>
    <property type="project" value="TreeGrafter"/>
</dbReference>
<dbReference type="PANTHER" id="PTHR30244:SF36">
    <property type="entry name" value="3-OXO-GLUCOSE-6-PHOSPHATE:GLUTAMATE AMINOTRANSFERASE"/>
    <property type="match status" value="1"/>
</dbReference>
<dbReference type="Proteomes" id="UP000199403">
    <property type="component" value="Unassembled WGS sequence"/>
</dbReference>
<feature type="active site" description="Proton acceptor" evidence="3">
    <location>
        <position position="194"/>
    </location>
</feature>
<evidence type="ECO:0000313" key="6">
    <source>
        <dbReference type="EMBL" id="SEJ56877.1"/>
    </source>
</evidence>
<dbReference type="PIRSF" id="PIRSF000390">
    <property type="entry name" value="PLP_StrS"/>
    <property type="match status" value="1"/>
</dbReference>
<dbReference type="PANTHER" id="PTHR30244">
    <property type="entry name" value="TRANSAMINASE"/>
    <property type="match status" value="1"/>
</dbReference>
<dbReference type="Gene3D" id="3.90.1150.10">
    <property type="entry name" value="Aspartate Aminotransferase, domain 1"/>
    <property type="match status" value="1"/>
</dbReference>
<reference evidence="7" key="1">
    <citation type="submission" date="2016-10" db="EMBL/GenBank/DDBJ databases">
        <authorList>
            <person name="Varghese N."/>
            <person name="Submissions S."/>
        </authorList>
    </citation>
    <scope>NUCLEOTIDE SEQUENCE [LARGE SCALE GENOMIC DNA]</scope>
    <source>
        <strain evidence="7">IBRC-M 10761</strain>
    </source>
</reference>
<dbReference type="CDD" id="cd00616">
    <property type="entry name" value="AHBA_syn"/>
    <property type="match status" value="1"/>
</dbReference>
<dbReference type="InterPro" id="IPR015421">
    <property type="entry name" value="PyrdxlP-dep_Trfase_major"/>
</dbReference>
<dbReference type="AlphaFoldDB" id="A0A1H6ZZ21"/>
<organism evidence="6 7">
    <name type="scientific">Cyclobacterium xiamenense</name>
    <dbReference type="NCBI Taxonomy" id="1297121"/>
    <lineage>
        <taxon>Bacteria</taxon>
        <taxon>Pseudomonadati</taxon>
        <taxon>Bacteroidota</taxon>
        <taxon>Cytophagia</taxon>
        <taxon>Cytophagales</taxon>
        <taxon>Cyclobacteriaceae</taxon>
        <taxon>Cyclobacterium</taxon>
    </lineage>
</organism>
<sequence length="372" mass="41587">MKPDTYIPFLDLKAVNQRFEPQLSQSALQVVRAGQYLVGEHTEKFEQEFGAYIGTRHVLAVSNGTNALELILRGYREQGLLQPNDEILVPANTFIATFLAIVNQGMVPVPVDPGLQTFLPDLPALKRSLGTKTKALVLIHLYGRTAYSEAIAEWANSQGLLLIEDNAQAVGSQWNAKKTGSLGHAAAHSFYPTKNLGALGDAGAVTTDDPELAACVRALAHYGSTEKYRYAYTGFNFRMDEIQAAALRVKLPHLDRDNQQRALLAARYLERLSHPDLLLPEPESRPFYHTWHLFTVLTEQRDSLRSYLASQGIETAIHYPVPPHRQPAFASLLQGYQLPVTEKIHRQTLSLPLHPALSEEQQDYIITCINRW</sequence>
<evidence type="ECO:0000256" key="2">
    <source>
        <dbReference type="ARBA" id="ARBA00037999"/>
    </source>
</evidence>
<dbReference type="OrthoDB" id="9804264at2"/>
<dbReference type="InterPro" id="IPR015424">
    <property type="entry name" value="PyrdxlP-dep_Trfase"/>
</dbReference>
<dbReference type="SUPFAM" id="SSF53383">
    <property type="entry name" value="PLP-dependent transferases"/>
    <property type="match status" value="1"/>
</dbReference>
<proteinExistence type="inferred from homology"/>
<accession>A0A1H6ZZ21</accession>
<dbReference type="STRING" id="1416801.SAMN05192553_105142"/>
<dbReference type="InterPro" id="IPR000653">
    <property type="entry name" value="DegT/StrS_aminotransferase"/>
</dbReference>
<evidence type="ECO:0000256" key="1">
    <source>
        <dbReference type="ARBA" id="ARBA00022898"/>
    </source>
</evidence>
<protein>
    <submittedName>
        <fullName evidence="6">dTDP-4-amino-4,6-dideoxygalactose transaminase</fullName>
    </submittedName>
</protein>
<name>A0A1H6ZZ21_9BACT</name>
<keyword evidence="7" id="KW-1185">Reference proteome</keyword>
<dbReference type="InterPro" id="IPR015422">
    <property type="entry name" value="PyrdxlP-dep_Trfase_small"/>
</dbReference>
<comment type="similarity">
    <text evidence="2 5">Belongs to the DegT/DnrJ/EryC1 family.</text>
</comment>
<gene>
    <name evidence="6" type="ORF">SAMN05192553_105142</name>
</gene>
<dbReference type="Gene3D" id="3.40.640.10">
    <property type="entry name" value="Type I PLP-dependent aspartate aminotransferase-like (Major domain)"/>
    <property type="match status" value="1"/>
</dbReference>
<dbReference type="GO" id="GO:0030170">
    <property type="term" value="F:pyridoxal phosphate binding"/>
    <property type="evidence" value="ECO:0007669"/>
    <property type="project" value="TreeGrafter"/>
</dbReference>